<sequence>MMSDIKISFCTTCMNRLFYLRQTLPKNLFDNKDYKNLEFVILDYNSSDELEKYIRDSYQDELYNGRIVYYRIDSVQFYDWAHSRNLVASLATGDVICNIDADNFTGPGFAQYVNEVFQNRTDVFMTTYYISQGRNDVLGRICMMKDNFMKIGGYDERMKHYGFEDIDLICRLGRSGLHKIDIANPLFLRAIPHSNKERMLNSKEGFYLIDFFIRYINAYTSELLFLFQDGTTKSATMINNFVYNSLERKINSNSLQHYHFSILEKSWVNGQWAGSEQDQLTQHPGFYKIESETLREEALFFFHQLSNRLIMDENTKKGLIKVKNKRIHKGNLFKNFSSLPHQPNNQI</sequence>
<proteinExistence type="predicted"/>
<evidence type="ECO:0000259" key="2">
    <source>
        <dbReference type="Pfam" id="PF00535"/>
    </source>
</evidence>
<dbReference type="InterPro" id="IPR001173">
    <property type="entry name" value="Glyco_trans_2-like"/>
</dbReference>
<organism evidence="4 5">
    <name type="scientific">Pedobacter terrae</name>
    <dbReference type="NCBI Taxonomy" id="405671"/>
    <lineage>
        <taxon>Bacteria</taxon>
        <taxon>Pseudomonadati</taxon>
        <taxon>Bacteroidota</taxon>
        <taxon>Sphingobacteriia</taxon>
        <taxon>Sphingobacteriales</taxon>
        <taxon>Sphingobacteriaceae</taxon>
        <taxon>Pedobacter</taxon>
    </lineage>
</organism>
<dbReference type="AlphaFoldDB" id="A0A1G7NZB8"/>
<dbReference type="SUPFAM" id="SSF53448">
    <property type="entry name" value="Nucleotide-diphospho-sugar transferases"/>
    <property type="match status" value="1"/>
</dbReference>
<dbReference type="Pfam" id="PF02709">
    <property type="entry name" value="Glyco_transf_7C"/>
    <property type="match status" value="1"/>
</dbReference>
<dbReference type="EMBL" id="FNCH01000001">
    <property type="protein sequence ID" value="SDF79324.1"/>
    <property type="molecule type" value="Genomic_DNA"/>
</dbReference>
<dbReference type="OrthoDB" id="6717394at2"/>
<accession>A0A1G7NZB8</accession>
<dbReference type="STRING" id="405671.SAMN05421827_101569"/>
<keyword evidence="1 4" id="KW-0808">Transferase</keyword>
<dbReference type="Proteomes" id="UP000199643">
    <property type="component" value="Unassembled WGS sequence"/>
</dbReference>
<gene>
    <name evidence="4" type="ORF">SAMN05421827_101569</name>
</gene>
<dbReference type="Pfam" id="PF00535">
    <property type="entry name" value="Glycos_transf_2"/>
    <property type="match status" value="1"/>
</dbReference>
<dbReference type="GO" id="GO:0016740">
    <property type="term" value="F:transferase activity"/>
    <property type="evidence" value="ECO:0007669"/>
    <property type="project" value="UniProtKB-KW"/>
</dbReference>
<dbReference type="InterPro" id="IPR029044">
    <property type="entry name" value="Nucleotide-diphossugar_trans"/>
</dbReference>
<evidence type="ECO:0000313" key="5">
    <source>
        <dbReference type="Proteomes" id="UP000199643"/>
    </source>
</evidence>
<evidence type="ECO:0000259" key="3">
    <source>
        <dbReference type="Pfam" id="PF02709"/>
    </source>
</evidence>
<name>A0A1G7NZB8_9SPHI</name>
<dbReference type="InterPro" id="IPR027791">
    <property type="entry name" value="Galactosyl_T_C"/>
</dbReference>
<feature type="domain" description="Glycosyltransferase 2-like" evidence="2">
    <location>
        <begin position="8"/>
        <end position="140"/>
    </location>
</feature>
<reference evidence="5" key="1">
    <citation type="submission" date="2016-10" db="EMBL/GenBank/DDBJ databases">
        <authorList>
            <person name="Varghese N."/>
            <person name="Submissions S."/>
        </authorList>
    </citation>
    <scope>NUCLEOTIDE SEQUENCE [LARGE SCALE GENOMIC DNA]</scope>
    <source>
        <strain evidence="5">DSM 17933</strain>
    </source>
</reference>
<dbReference type="RefSeq" id="WP_090496500.1">
    <property type="nucleotide sequence ID" value="NZ_FNCH01000001.1"/>
</dbReference>
<dbReference type="Gene3D" id="3.90.550.10">
    <property type="entry name" value="Spore Coat Polysaccharide Biosynthesis Protein SpsA, Chain A"/>
    <property type="match status" value="1"/>
</dbReference>
<dbReference type="CDD" id="cd00761">
    <property type="entry name" value="Glyco_tranf_GTA_type"/>
    <property type="match status" value="1"/>
</dbReference>
<evidence type="ECO:0000256" key="1">
    <source>
        <dbReference type="ARBA" id="ARBA00022679"/>
    </source>
</evidence>
<keyword evidence="5" id="KW-1185">Reference proteome</keyword>
<evidence type="ECO:0000313" key="4">
    <source>
        <dbReference type="EMBL" id="SDF79324.1"/>
    </source>
</evidence>
<protein>
    <submittedName>
        <fullName evidence="4">Glycosyl transferase family 2</fullName>
    </submittedName>
</protein>
<feature type="domain" description="Galactosyltransferase C-terminal" evidence="3">
    <location>
        <begin position="141"/>
        <end position="178"/>
    </location>
</feature>